<dbReference type="EC" id="4.2.1.9" evidence="10"/>
<evidence type="ECO:0000256" key="4">
    <source>
        <dbReference type="ARBA" id="ARBA00023004"/>
    </source>
</evidence>
<dbReference type="InterPro" id="IPR020558">
    <property type="entry name" value="DiOHA_6PGluconate_deHydtase_CS"/>
</dbReference>
<keyword evidence="5" id="KW-0411">Iron-sulfur</keyword>
<dbReference type="InterPro" id="IPR042096">
    <property type="entry name" value="Dihydro-acid_dehy_C"/>
</dbReference>
<dbReference type="PROSITE" id="PS00886">
    <property type="entry name" value="ILVD_EDD_1"/>
    <property type="match status" value="1"/>
</dbReference>
<evidence type="ECO:0000256" key="7">
    <source>
        <dbReference type="ARBA" id="ARBA00023304"/>
    </source>
</evidence>
<sequence>MALRSHTWFGGTGKNGFIARHSLRGLGYGGQHFDGRPVVGICNTFSELTPCNAHLRLLAEAVKRGVHQAGGFPLEFPAMSLGEPLMRPSTMLYRNLAAMEIEEQIRANPVDAVVLLTGCDKTTPAALMGAASAGVPAIVLTGGPMLNGNYRGREVGSGTDIWRMTEELRAGTITEAEFTEFETCLNRSVGHCMTMGTASTMACVTEALGMQLPGASGLPAVDARRGTLAEQTGIRAVALATDGPTPAQVMTRAAFENAILVNAAIGGSTNAVLHLLAIAGRLGVPLDLEDFDRLGARLPLLVDLMPSGRFLMEQFAYAGGLPALVERIREHLNADVVTVTGRSLLDNCAGAVVHDDEVIRPLANPVQPAGSGTAVLRGNLAPRGAVVKQSAAEPRLLSHTGPALVFDSVEDYHAVIDDPDLPVTADTVLVVRNTGPVGYPGMPEVGNLALPRKLLDAGIRDLVRISDARMSGTAFGACVLHVAPEAAVGGPLALVRTGDLITVDTPGRRLHLHVDDEELATRRAAWQPPPSTDRGWVRLYREHVQQADRGVDLDFLVGATDSTPPRAAF</sequence>
<proteinExistence type="inferred from homology"/>
<comment type="caution">
    <text evidence="10">The sequence shown here is derived from an EMBL/GenBank/DDBJ whole genome shotgun (WGS) entry which is preliminary data.</text>
</comment>
<keyword evidence="11" id="KW-1185">Reference proteome</keyword>
<evidence type="ECO:0000256" key="5">
    <source>
        <dbReference type="ARBA" id="ARBA00023014"/>
    </source>
</evidence>
<accession>A0ABS5AGW6</accession>
<dbReference type="Pfam" id="PF24877">
    <property type="entry name" value="ILV_EDD_C"/>
    <property type="match status" value="1"/>
</dbReference>
<evidence type="ECO:0000259" key="8">
    <source>
        <dbReference type="Pfam" id="PF00920"/>
    </source>
</evidence>
<dbReference type="PANTHER" id="PTHR43183:SF1">
    <property type="entry name" value="HYPOTHETICAL DIHYDROXY-ACID DEHYDRATASE (EUROFUNG)-RELATED"/>
    <property type="match status" value="1"/>
</dbReference>
<feature type="domain" description="Dihydroxy-acid/6-phosphogluconate dehydratase C-terminal" evidence="9">
    <location>
        <begin position="357"/>
        <end position="550"/>
    </location>
</feature>
<dbReference type="PANTHER" id="PTHR43183">
    <property type="entry name" value="HYPOTHETICAL DIHYDROXYACID DEHYDRATASE (EUROFUNG)-RELATED"/>
    <property type="match status" value="1"/>
</dbReference>
<keyword evidence="4" id="KW-0408">Iron</keyword>
<keyword evidence="3" id="KW-0479">Metal-binding</keyword>
<keyword evidence="6 10" id="KW-0456">Lyase</keyword>
<evidence type="ECO:0000256" key="6">
    <source>
        <dbReference type="ARBA" id="ARBA00023239"/>
    </source>
</evidence>
<evidence type="ECO:0000256" key="2">
    <source>
        <dbReference type="ARBA" id="ARBA00022714"/>
    </source>
</evidence>
<dbReference type="SUPFAM" id="SSF52016">
    <property type="entry name" value="LeuD/IlvD-like"/>
    <property type="match status" value="1"/>
</dbReference>
<dbReference type="InterPro" id="IPR000581">
    <property type="entry name" value="ILV_EDD_N"/>
</dbReference>
<evidence type="ECO:0000256" key="3">
    <source>
        <dbReference type="ARBA" id="ARBA00022723"/>
    </source>
</evidence>
<dbReference type="Proteomes" id="UP001519363">
    <property type="component" value="Unassembled WGS sequence"/>
</dbReference>
<reference evidence="10 11" key="1">
    <citation type="submission" date="2021-03" db="EMBL/GenBank/DDBJ databases">
        <title>Sequencing the genomes of 1000 actinobacteria strains.</title>
        <authorList>
            <person name="Klenk H.-P."/>
        </authorList>
    </citation>
    <scope>NUCLEOTIDE SEQUENCE [LARGE SCALE GENOMIC DNA]</scope>
    <source>
        <strain evidence="10 11">DSM 44580</strain>
    </source>
</reference>
<evidence type="ECO:0000259" key="9">
    <source>
        <dbReference type="Pfam" id="PF24877"/>
    </source>
</evidence>
<evidence type="ECO:0000313" key="10">
    <source>
        <dbReference type="EMBL" id="MBP2475807.1"/>
    </source>
</evidence>
<dbReference type="Pfam" id="PF00920">
    <property type="entry name" value="ILVD_EDD_N"/>
    <property type="match status" value="1"/>
</dbReference>
<keyword evidence="2" id="KW-0001">2Fe-2S</keyword>
<dbReference type="GO" id="GO:0004160">
    <property type="term" value="F:dihydroxy-acid dehydratase activity"/>
    <property type="evidence" value="ECO:0007669"/>
    <property type="project" value="UniProtKB-EC"/>
</dbReference>
<keyword evidence="7" id="KW-0028">Amino-acid biosynthesis</keyword>
<keyword evidence="7" id="KW-0100">Branched-chain amino acid biosynthesis</keyword>
<dbReference type="InterPro" id="IPR052352">
    <property type="entry name" value="Sugar_Degrad_Dehydratases"/>
</dbReference>
<dbReference type="Gene3D" id="3.50.30.80">
    <property type="entry name" value="IlvD/EDD C-terminal domain-like"/>
    <property type="match status" value="1"/>
</dbReference>
<feature type="domain" description="Dihydroxy-acid/6-phosphogluconate dehydratase N-terminal" evidence="8">
    <location>
        <begin position="36"/>
        <end position="346"/>
    </location>
</feature>
<dbReference type="NCBIfam" id="NF009560">
    <property type="entry name" value="PRK13017.1"/>
    <property type="match status" value="1"/>
</dbReference>
<dbReference type="EMBL" id="JAGIOO010000001">
    <property type="protein sequence ID" value="MBP2475807.1"/>
    <property type="molecule type" value="Genomic_DNA"/>
</dbReference>
<dbReference type="InterPro" id="IPR056740">
    <property type="entry name" value="ILV_EDD_C"/>
</dbReference>
<evidence type="ECO:0000256" key="1">
    <source>
        <dbReference type="ARBA" id="ARBA00006486"/>
    </source>
</evidence>
<dbReference type="RefSeq" id="WP_209707249.1">
    <property type="nucleotide sequence ID" value="NZ_JAGIOO010000001.1"/>
</dbReference>
<dbReference type="InterPro" id="IPR037237">
    <property type="entry name" value="IlvD/EDD_N"/>
</dbReference>
<comment type="similarity">
    <text evidence="1">Belongs to the IlvD/Edd family.</text>
</comment>
<organism evidence="10 11">
    <name type="scientific">Crossiella equi</name>
    <dbReference type="NCBI Taxonomy" id="130796"/>
    <lineage>
        <taxon>Bacteria</taxon>
        <taxon>Bacillati</taxon>
        <taxon>Actinomycetota</taxon>
        <taxon>Actinomycetes</taxon>
        <taxon>Pseudonocardiales</taxon>
        <taxon>Pseudonocardiaceae</taxon>
        <taxon>Crossiella</taxon>
    </lineage>
</organism>
<evidence type="ECO:0000313" key="11">
    <source>
        <dbReference type="Proteomes" id="UP001519363"/>
    </source>
</evidence>
<name>A0ABS5AGW6_9PSEU</name>
<dbReference type="SUPFAM" id="SSF143975">
    <property type="entry name" value="IlvD/EDD N-terminal domain-like"/>
    <property type="match status" value="1"/>
</dbReference>
<gene>
    <name evidence="10" type="ORF">JOF53_004679</name>
</gene>
<dbReference type="NCBIfam" id="NF004784">
    <property type="entry name" value="PRK06131.1"/>
    <property type="match status" value="1"/>
</dbReference>
<protein>
    <submittedName>
        <fullName evidence="10">Dihydroxy-acid dehydratase</fullName>
        <ecNumber evidence="10">4.2.1.9</ecNumber>
    </submittedName>
</protein>